<protein>
    <submittedName>
        <fullName evidence="2">Uncharacterized protein</fullName>
    </submittedName>
</protein>
<reference evidence="2 3" key="1">
    <citation type="submission" date="2014-05" db="EMBL/GenBank/DDBJ databases">
        <title>Draft genome sequence of a rare smut relative, Tilletiaria anomala UBC 951.</title>
        <authorList>
            <consortium name="DOE Joint Genome Institute"/>
            <person name="Toome M."/>
            <person name="Kuo A."/>
            <person name="Henrissat B."/>
            <person name="Lipzen A."/>
            <person name="Tritt A."/>
            <person name="Yoshinaga Y."/>
            <person name="Zane M."/>
            <person name="Barry K."/>
            <person name="Grigoriev I.V."/>
            <person name="Spatafora J.W."/>
            <person name="Aimea M.C."/>
        </authorList>
    </citation>
    <scope>NUCLEOTIDE SEQUENCE [LARGE SCALE GENOMIC DNA]</scope>
    <source>
        <strain evidence="2 3">UBC 951</strain>
    </source>
</reference>
<organism evidence="2 3">
    <name type="scientific">Tilletiaria anomala (strain ATCC 24038 / CBS 436.72 / UBC 951)</name>
    <dbReference type="NCBI Taxonomy" id="1037660"/>
    <lineage>
        <taxon>Eukaryota</taxon>
        <taxon>Fungi</taxon>
        <taxon>Dikarya</taxon>
        <taxon>Basidiomycota</taxon>
        <taxon>Ustilaginomycotina</taxon>
        <taxon>Exobasidiomycetes</taxon>
        <taxon>Georgefischeriales</taxon>
        <taxon>Tilletiariaceae</taxon>
        <taxon>Tilletiaria</taxon>
    </lineage>
</organism>
<dbReference type="GeneID" id="25267288"/>
<evidence type="ECO:0000256" key="1">
    <source>
        <dbReference type="SAM" id="SignalP"/>
    </source>
</evidence>
<gene>
    <name evidence="2" type="ORF">K437DRAFT_295835</name>
</gene>
<comment type="caution">
    <text evidence="2">The sequence shown here is derived from an EMBL/GenBank/DDBJ whole genome shotgun (WGS) entry which is preliminary data.</text>
</comment>
<dbReference type="EMBL" id="JMSN01000091">
    <property type="protein sequence ID" value="KDN40418.1"/>
    <property type="molecule type" value="Genomic_DNA"/>
</dbReference>
<name>A0A066VJE1_TILAU</name>
<keyword evidence="3" id="KW-1185">Reference proteome</keyword>
<feature type="chain" id="PRO_5001628187" evidence="1">
    <location>
        <begin position="18"/>
        <end position="218"/>
    </location>
</feature>
<dbReference type="RefSeq" id="XP_013241375.1">
    <property type="nucleotide sequence ID" value="XM_013385921.1"/>
</dbReference>
<accession>A0A066VJE1</accession>
<proteinExistence type="predicted"/>
<evidence type="ECO:0000313" key="2">
    <source>
        <dbReference type="EMBL" id="KDN40418.1"/>
    </source>
</evidence>
<sequence length="218" mass="22868">MFALSLFALVSAATSLAAPAPAIVPSLTCRKSASAPLAIKFAGGAEAGIVNSQGATPVLVTTRNGAAATEQFDFYLCDSTFMNTQSVGGSGGSTFYGQLRRASDGLCVQTTSRPQQSNPTENTGFALKKCSFSDDSSQLFGTWKLVRSKGQKDGALTFINGRQAQENEPNNNGQGEYIYFVEVINPTKTVIAARPQGTGDGSMLLMKNVTNYVVSGPL</sequence>
<dbReference type="AlphaFoldDB" id="A0A066VJE1"/>
<dbReference type="HOGENOM" id="CLU_1267674_0_0_1"/>
<dbReference type="Proteomes" id="UP000027361">
    <property type="component" value="Unassembled WGS sequence"/>
</dbReference>
<feature type="signal peptide" evidence="1">
    <location>
        <begin position="1"/>
        <end position="17"/>
    </location>
</feature>
<dbReference type="InParanoid" id="A0A066VJE1"/>
<evidence type="ECO:0000313" key="3">
    <source>
        <dbReference type="Proteomes" id="UP000027361"/>
    </source>
</evidence>
<keyword evidence="1" id="KW-0732">Signal</keyword>